<dbReference type="EMBL" id="LCIT01000007">
    <property type="protein sequence ID" value="KKT63014.1"/>
    <property type="molecule type" value="Genomic_DNA"/>
</dbReference>
<comment type="caution">
    <text evidence="2">The sequence shown here is derived from an EMBL/GenBank/DDBJ whole genome shotgun (WGS) entry which is preliminary data.</text>
</comment>
<dbReference type="AlphaFoldDB" id="A0A0G1LTE6"/>
<feature type="transmembrane region" description="Helical" evidence="1">
    <location>
        <begin position="23"/>
        <end position="41"/>
    </location>
</feature>
<evidence type="ECO:0000256" key="1">
    <source>
        <dbReference type="SAM" id="Phobius"/>
    </source>
</evidence>
<keyword evidence="1" id="KW-0812">Transmembrane</keyword>
<proteinExistence type="predicted"/>
<accession>A0A0G1LTE6</accession>
<reference evidence="2 3" key="1">
    <citation type="journal article" date="2015" name="Nature">
        <title>rRNA introns, odd ribosomes, and small enigmatic genomes across a large radiation of phyla.</title>
        <authorList>
            <person name="Brown C.T."/>
            <person name="Hug L.A."/>
            <person name="Thomas B.C."/>
            <person name="Sharon I."/>
            <person name="Castelle C.J."/>
            <person name="Singh A."/>
            <person name="Wilkins M.J."/>
            <person name="Williams K.H."/>
            <person name="Banfield J.F."/>
        </authorList>
    </citation>
    <scope>NUCLEOTIDE SEQUENCE [LARGE SCALE GENOMIC DNA]</scope>
</reference>
<organism evidence="2 3">
    <name type="scientific">Candidatus Giovannonibacteria bacterium GW2011_GWA2_44_26</name>
    <dbReference type="NCBI Taxonomy" id="1618648"/>
    <lineage>
        <taxon>Bacteria</taxon>
        <taxon>Candidatus Giovannoniibacteriota</taxon>
    </lineage>
</organism>
<gene>
    <name evidence="2" type="ORF">UW55_C0007G0054</name>
</gene>
<evidence type="ECO:0000313" key="3">
    <source>
        <dbReference type="Proteomes" id="UP000033945"/>
    </source>
</evidence>
<protein>
    <submittedName>
        <fullName evidence="2">Uncharacterized protein</fullName>
    </submittedName>
</protein>
<name>A0A0G1LTE6_9BACT</name>
<sequence>MIVPEADFLINVLWQRKRNARALVAYILVAALVSYAFYLIYQGLYGVF</sequence>
<keyword evidence="1" id="KW-1133">Transmembrane helix</keyword>
<evidence type="ECO:0000313" key="2">
    <source>
        <dbReference type="EMBL" id="KKT63014.1"/>
    </source>
</evidence>
<keyword evidence="1" id="KW-0472">Membrane</keyword>
<dbReference type="Proteomes" id="UP000033945">
    <property type="component" value="Unassembled WGS sequence"/>
</dbReference>